<dbReference type="PANTHER" id="PTHR43289">
    <property type="entry name" value="MITOGEN-ACTIVATED PROTEIN KINASE KINASE KINASE 20-RELATED"/>
    <property type="match status" value="1"/>
</dbReference>
<sequence>MEQFGPYKIEGLLGRGGMGEVHRAYDTAHDRVVALKLLSGPNAGDEAFRARFRRESQIVARLREPHVIPIHAYGEIDGQLYLDMRLVEGKDLKELLEDGPLEPARAAGIVEQVAGALDAAHEDGLVHRDVKPSNVLVTSADFVYLVDFGIARSMTAEGTSITGTGNVIGTLDYMAPERFGDAPITGLVDVYALACVFFECLTGRRPFPAEGAAAQLGAHLNAPPPVPSQERPGLPPALDAVVARGMAKNPADRYPTAQAFAEAARAAVSAPAAPQPTWQKTLPGPVTPPPTLAAPPPTLAGPPPTFSGPIPQQHAVSAPMTPPRPMPATPYAGPPTGSYPGPRTGPQPFTGPSGKLAPAAARPPKSQRNRWIALCGALAGVVVVALLITYLVTKDNAQTAGPGPQTPPVTVEPPTSSTPAPESSTEKSSPPPSTSDTKPAPDGKLFAALPAVYKQYTCVPAAPPAGTAAAAECTDSTVGDVKIGNVVFQQPTGARFLRFADAAAMDAFFQDVVKTQGLTRNDAQGACRPDKYPKIWGTYYRAEVPNPIPGEYLTCFLGDPAQLIWTEKKDLVAGILLSTKVTDNDELDKLYQWWNTEILSDMPQN</sequence>
<dbReference type="PROSITE" id="PS00107">
    <property type="entry name" value="PROTEIN_KINASE_ATP"/>
    <property type="match status" value="1"/>
</dbReference>
<proteinExistence type="predicted"/>
<dbReference type="GO" id="GO:0004674">
    <property type="term" value="F:protein serine/threonine kinase activity"/>
    <property type="evidence" value="ECO:0007669"/>
    <property type="project" value="UniProtKB-KW"/>
</dbReference>
<dbReference type="RefSeq" id="WP_086679221.1">
    <property type="nucleotide sequence ID" value="NZ_FNUJ01000004.1"/>
</dbReference>
<evidence type="ECO:0000256" key="1">
    <source>
        <dbReference type="ARBA" id="ARBA00012513"/>
    </source>
</evidence>
<evidence type="ECO:0000256" key="9">
    <source>
        <dbReference type="SAM" id="Phobius"/>
    </source>
</evidence>
<dbReference type="PROSITE" id="PS50011">
    <property type="entry name" value="PROTEIN_KINASE_DOM"/>
    <property type="match status" value="1"/>
</dbReference>
<dbReference type="CDD" id="cd14014">
    <property type="entry name" value="STKc_PknB_like"/>
    <property type="match status" value="1"/>
</dbReference>
<keyword evidence="9" id="KW-0472">Membrane</keyword>
<dbReference type="GO" id="GO:0005524">
    <property type="term" value="F:ATP binding"/>
    <property type="evidence" value="ECO:0007669"/>
    <property type="project" value="UniProtKB-UniRule"/>
</dbReference>
<dbReference type="AlphaFoldDB" id="A0A1H5QTA0"/>
<dbReference type="InterPro" id="IPR000719">
    <property type="entry name" value="Prot_kinase_dom"/>
</dbReference>
<evidence type="ECO:0000256" key="3">
    <source>
        <dbReference type="ARBA" id="ARBA00022679"/>
    </source>
</evidence>
<evidence type="ECO:0000256" key="7">
    <source>
        <dbReference type="PROSITE-ProRule" id="PRU10141"/>
    </source>
</evidence>
<dbReference type="Proteomes" id="UP000198878">
    <property type="component" value="Unassembled WGS sequence"/>
</dbReference>
<name>A0A1H5QTA0_9PSEU</name>
<dbReference type="EMBL" id="FNUJ01000004">
    <property type="protein sequence ID" value="SEF29074.1"/>
    <property type="molecule type" value="Genomic_DNA"/>
</dbReference>
<dbReference type="OrthoDB" id="9762169at2"/>
<evidence type="ECO:0000256" key="2">
    <source>
        <dbReference type="ARBA" id="ARBA00022527"/>
    </source>
</evidence>
<keyword evidence="3" id="KW-0808">Transferase</keyword>
<dbReference type="InterPro" id="IPR017441">
    <property type="entry name" value="Protein_kinase_ATP_BS"/>
</dbReference>
<protein>
    <recommendedName>
        <fullName evidence="1">non-specific serine/threonine protein kinase</fullName>
        <ecNumber evidence="1">2.7.11.1</ecNumber>
    </recommendedName>
</protein>
<accession>A0A1H5QTA0</accession>
<organism evidence="11 12">
    <name type="scientific">Amycolatopsis pretoriensis</name>
    <dbReference type="NCBI Taxonomy" id="218821"/>
    <lineage>
        <taxon>Bacteria</taxon>
        <taxon>Bacillati</taxon>
        <taxon>Actinomycetota</taxon>
        <taxon>Actinomycetes</taxon>
        <taxon>Pseudonocardiales</taxon>
        <taxon>Pseudonocardiaceae</taxon>
        <taxon>Amycolatopsis</taxon>
    </lineage>
</organism>
<evidence type="ECO:0000259" key="10">
    <source>
        <dbReference type="PROSITE" id="PS50011"/>
    </source>
</evidence>
<dbReference type="STRING" id="218821.SAMN05421837_104527"/>
<keyword evidence="6 7" id="KW-0067">ATP-binding</keyword>
<dbReference type="InterPro" id="IPR011009">
    <property type="entry name" value="Kinase-like_dom_sf"/>
</dbReference>
<feature type="compositionally biased region" description="Low complexity" evidence="8">
    <location>
        <begin position="412"/>
        <end position="441"/>
    </location>
</feature>
<dbReference type="PROSITE" id="PS00108">
    <property type="entry name" value="PROTEIN_KINASE_ST"/>
    <property type="match status" value="1"/>
</dbReference>
<dbReference type="Gene3D" id="1.10.510.10">
    <property type="entry name" value="Transferase(Phosphotransferase) domain 1"/>
    <property type="match status" value="1"/>
</dbReference>
<feature type="region of interest" description="Disordered" evidence="8">
    <location>
        <begin position="271"/>
        <end position="363"/>
    </location>
</feature>
<evidence type="ECO:0000256" key="6">
    <source>
        <dbReference type="ARBA" id="ARBA00022840"/>
    </source>
</evidence>
<gene>
    <name evidence="11" type="ORF">SAMN05421837_104527</name>
</gene>
<dbReference type="SUPFAM" id="SSF56112">
    <property type="entry name" value="Protein kinase-like (PK-like)"/>
    <property type="match status" value="1"/>
</dbReference>
<evidence type="ECO:0000313" key="12">
    <source>
        <dbReference type="Proteomes" id="UP000198878"/>
    </source>
</evidence>
<feature type="domain" description="Protein kinase" evidence="10">
    <location>
        <begin position="7"/>
        <end position="268"/>
    </location>
</feature>
<keyword evidence="12" id="KW-1185">Reference proteome</keyword>
<dbReference type="FunFam" id="1.10.510.10:FF:000021">
    <property type="entry name" value="Serine/threonine protein kinase"/>
    <property type="match status" value="1"/>
</dbReference>
<dbReference type="Gene3D" id="3.30.200.20">
    <property type="entry name" value="Phosphorylase Kinase, domain 1"/>
    <property type="match status" value="1"/>
</dbReference>
<keyword evidence="9" id="KW-0812">Transmembrane</keyword>
<evidence type="ECO:0000256" key="5">
    <source>
        <dbReference type="ARBA" id="ARBA00022777"/>
    </source>
</evidence>
<dbReference type="PANTHER" id="PTHR43289:SF6">
    <property type="entry name" value="SERINE_THREONINE-PROTEIN KINASE NEKL-3"/>
    <property type="match status" value="1"/>
</dbReference>
<dbReference type="InterPro" id="IPR008271">
    <property type="entry name" value="Ser/Thr_kinase_AS"/>
</dbReference>
<reference evidence="12" key="1">
    <citation type="submission" date="2016-10" db="EMBL/GenBank/DDBJ databases">
        <authorList>
            <person name="Varghese N."/>
            <person name="Submissions S."/>
        </authorList>
    </citation>
    <scope>NUCLEOTIDE SEQUENCE [LARGE SCALE GENOMIC DNA]</scope>
    <source>
        <strain evidence="12">DSM 44654</strain>
    </source>
</reference>
<keyword evidence="9" id="KW-1133">Transmembrane helix</keyword>
<feature type="transmembrane region" description="Helical" evidence="9">
    <location>
        <begin position="371"/>
        <end position="392"/>
    </location>
</feature>
<evidence type="ECO:0000256" key="8">
    <source>
        <dbReference type="SAM" id="MobiDB-lite"/>
    </source>
</evidence>
<keyword evidence="5 11" id="KW-0418">Kinase</keyword>
<evidence type="ECO:0000256" key="4">
    <source>
        <dbReference type="ARBA" id="ARBA00022741"/>
    </source>
</evidence>
<keyword evidence="4 7" id="KW-0547">Nucleotide-binding</keyword>
<feature type="region of interest" description="Disordered" evidence="8">
    <location>
        <begin position="397"/>
        <end position="441"/>
    </location>
</feature>
<keyword evidence="2 11" id="KW-0723">Serine/threonine-protein kinase</keyword>
<feature type="binding site" evidence="7">
    <location>
        <position position="36"/>
    </location>
    <ligand>
        <name>ATP</name>
        <dbReference type="ChEBI" id="CHEBI:30616"/>
    </ligand>
</feature>
<dbReference type="Pfam" id="PF00069">
    <property type="entry name" value="Pkinase"/>
    <property type="match status" value="1"/>
</dbReference>
<feature type="compositionally biased region" description="Pro residues" evidence="8">
    <location>
        <begin position="285"/>
        <end position="306"/>
    </location>
</feature>
<dbReference type="EC" id="2.7.11.1" evidence="1"/>
<evidence type="ECO:0000313" key="11">
    <source>
        <dbReference type="EMBL" id="SEF29074.1"/>
    </source>
</evidence>
<dbReference type="SMART" id="SM00220">
    <property type="entry name" value="S_TKc"/>
    <property type="match status" value="1"/>
</dbReference>